<evidence type="ECO:0000259" key="2">
    <source>
        <dbReference type="Pfam" id="PF00339"/>
    </source>
</evidence>
<evidence type="ECO:0000313" key="4">
    <source>
        <dbReference type="Proteomes" id="UP000266673"/>
    </source>
</evidence>
<dbReference type="PANTHER" id="PTHR11188">
    <property type="entry name" value="ARRESTIN DOMAIN CONTAINING PROTEIN"/>
    <property type="match status" value="1"/>
</dbReference>
<dbReference type="GO" id="GO:0005829">
    <property type="term" value="C:cytosol"/>
    <property type="evidence" value="ECO:0007669"/>
    <property type="project" value="TreeGrafter"/>
</dbReference>
<dbReference type="AlphaFoldDB" id="A0A397U3V3"/>
<dbReference type="InterPro" id="IPR050357">
    <property type="entry name" value="Arrestin_domain-protein"/>
</dbReference>
<dbReference type="InterPro" id="IPR014752">
    <property type="entry name" value="Arrestin-like_C"/>
</dbReference>
<dbReference type="Proteomes" id="UP000266673">
    <property type="component" value="Unassembled WGS sequence"/>
</dbReference>
<dbReference type="Gene3D" id="2.60.40.640">
    <property type="match status" value="1"/>
</dbReference>
<proteinExistence type="predicted"/>
<dbReference type="GO" id="GO:0005886">
    <property type="term" value="C:plasma membrane"/>
    <property type="evidence" value="ECO:0007669"/>
    <property type="project" value="TreeGrafter"/>
</dbReference>
<reference evidence="3 4" key="1">
    <citation type="submission" date="2018-06" db="EMBL/GenBank/DDBJ databases">
        <title>Comparative genomics reveals the genomic features of Rhizophagus irregularis, R. cerebriforme, R. diaphanum and Gigaspora rosea, and their symbiotic lifestyle signature.</title>
        <authorList>
            <person name="Morin E."/>
            <person name="San Clemente H."/>
            <person name="Chen E.C.H."/>
            <person name="De La Providencia I."/>
            <person name="Hainaut M."/>
            <person name="Kuo A."/>
            <person name="Kohler A."/>
            <person name="Murat C."/>
            <person name="Tang N."/>
            <person name="Roy S."/>
            <person name="Loubradou J."/>
            <person name="Henrissat B."/>
            <person name="Grigoriev I.V."/>
            <person name="Corradi N."/>
            <person name="Roux C."/>
            <person name="Martin F.M."/>
        </authorList>
    </citation>
    <scope>NUCLEOTIDE SEQUENCE [LARGE SCALE GENOMIC DNA]</scope>
    <source>
        <strain evidence="3 4">DAOM 194757</strain>
    </source>
</reference>
<gene>
    <name evidence="3" type="ORF">C2G38_2224988</name>
</gene>
<feature type="region of interest" description="Disordered" evidence="1">
    <location>
        <begin position="347"/>
        <end position="366"/>
    </location>
</feature>
<feature type="compositionally biased region" description="Pro residues" evidence="1">
    <location>
        <begin position="589"/>
        <end position="598"/>
    </location>
</feature>
<organism evidence="3 4">
    <name type="scientific">Gigaspora rosea</name>
    <dbReference type="NCBI Taxonomy" id="44941"/>
    <lineage>
        <taxon>Eukaryota</taxon>
        <taxon>Fungi</taxon>
        <taxon>Fungi incertae sedis</taxon>
        <taxon>Mucoromycota</taxon>
        <taxon>Glomeromycotina</taxon>
        <taxon>Glomeromycetes</taxon>
        <taxon>Diversisporales</taxon>
        <taxon>Gigasporaceae</taxon>
        <taxon>Gigaspora</taxon>
    </lineage>
</organism>
<dbReference type="InterPro" id="IPR011021">
    <property type="entry name" value="Arrestin-like_N"/>
</dbReference>
<feature type="compositionally biased region" description="Polar residues" evidence="1">
    <location>
        <begin position="647"/>
        <end position="659"/>
    </location>
</feature>
<evidence type="ECO:0000313" key="3">
    <source>
        <dbReference type="EMBL" id="RIB03449.1"/>
    </source>
</evidence>
<dbReference type="SUPFAM" id="SSF81296">
    <property type="entry name" value="E set domains"/>
    <property type="match status" value="1"/>
</dbReference>
<dbReference type="PANTHER" id="PTHR11188:SF17">
    <property type="entry name" value="FI21816P1"/>
    <property type="match status" value="1"/>
</dbReference>
<protein>
    <recommendedName>
        <fullName evidence="2">Arrestin-like N-terminal domain-containing protein</fullName>
    </recommendedName>
</protein>
<dbReference type="InterPro" id="IPR014756">
    <property type="entry name" value="Ig_E-set"/>
</dbReference>
<comment type="caution">
    <text evidence="3">The sequence shown here is derived from an EMBL/GenBank/DDBJ whole genome shotgun (WGS) entry which is preliminary data.</text>
</comment>
<accession>A0A397U3V3</accession>
<dbReference type="GO" id="GO:0031625">
    <property type="term" value="F:ubiquitin protein ligase binding"/>
    <property type="evidence" value="ECO:0007669"/>
    <property type="project" value="TreeGrafter"/>
</dbReference>
<dbReference type="GO" id="GO:0070086">
    <property type="term" value="P:ubiquitin-dependent endocytosis"/>
    <property type="evidence" value="ECO:0007669"/>
    <property type="project" value="TreeGrafter"/>
</dbReference>
<feature type="region of interest" description="Disordered" evidence="1">
    <location>
        <begin position="588"/>
        <end position="659"/>
    </location>
</feature>
<dbReference type="STRING" id="44941.A0A397U3V3"/>
<feature type="compositionally biased region" description="Polar residues" evidence="1">
    <location>
        <begin position="357"/>
        <end position="366"/>
    </location>
</feature>
<keyword evidence="4" id="KW-1185">Reference proteome</keyword>
<dbReference type="Pfam" id="PF00339">
    <property type="entry name" value="Arrestin_N"/>
    <property type="match status" value="1"/>
</dbReference>
<feature type="domain" description="Arrestin-like N-terminal" evidence="2">
    <location>
        <begin position="40"/>
        <end position="143"/>
    </location>
</feature>
<name>A0A397U3V3_9GLOM</name>
<dbReference type="EMBL" id="QKWP01002404">
    <property type="protein sequence ID" value="RIB03449.1"/>
    <property type="molecule type" value="Genomic_DNA"/>
</dbReference>
<sequence>MSMKNRPQASDYIKSAKGVSFSYAIGCNGFQKGTLGDTDSYVMGTLHFNYGKPQQIKNVSLNFKGIEKTIWHKSQARSKAVYSGEHIIVDLIEEVWKSDNPDGGFMNLDIPFKIKLPPNLPDTIETEIGNIEYIIRAIITRKGSLGLSASNQVVEIKCSLKRTLHLSGSDNVPYKLRGESRCGIDYLFNLPPKKNFNPGAYVSIPMRIRFLKPGISVERIEIILKTCMDFRCSIPSETRHTKEVATSLLIPRQELKYTLPTTGDHFDGECSHTINLFVPRNVQPTYSGRYISINHQLVIKFCLWGADSDFQLEESIRVTNVFDHQQQQQQPSNGQSSSYSNISPIFQRAKSPDELENTTTTDTFISNDYDRGIGTAVYLNPVDQAEKASNYSGHSSRPSQNSLKIITDPDYQQLPPSYPDSKSEELVHPKIPYNNAINNELVHQHKVSYNSSSADDLALLSKKTFNSTTNHLINNNYTSNDDLFYSYGFDDEDDMMNTSALYNTDLLLQHNMQRLAIAHQQKQQQILYSQQNPIYAAPNSPPIRLAPLPALPINMKKQGKPGVILSPTPRIPTGNAIMNLNASVNNNKYPPPYGPPPSERGQPVVYPQMPPQPPPMHLMVDTKQSSSRKQHYPSPTRPQVTAAPPYYQNSQRQIIDESS</sequence>
<dbReference type="OrthoDB" id="2333384at2759"/>
<evidence type="ECO:0000256" key="1">
    <source>
        <dbReference type="SAM" id="MobiDB-lite"/>
    </source>
</evidence>
<dbReference type="GO" id="GO:0030674">
    <property type="term" value="F:protein-macromolecule adaptor activity"/>
    <property type="evidence" value="ECO:0007669"/>
    <property type="project" value="TreeGrafter"/>
</dbReference>